<dbReference type="EMBL" id="JAPUUL010001075">
    <property type="protein sequence ID" value="KAJ8128415.1"/>
    <property type="molecule type" value="Genomic_DNA"/>
</dbReference>
<proteinExistence type="predicted"/>
<reference evidence="1" key="1">
    <citation type="submission" date="2022-12" db="EMBL/GenBank/DDBJ databases">
        <title>Genome Sequence of Lasiodiplodia mahajangana.</title>
        <authorList>
            <person name="Buettner E."/>
        </authorList>
    </citation>
    <scope>NUCLEOTIDE SEQUENCE</scope>
    <source>
        <strain evidence="1">VT137</strain>
    </source>
</reference>
<comment type="caution">
    <text evidence="1">The sequence shown here is derived from an EMBL/GenBank/DDBJ whole genome shotgun (WGS) entry which is preliminary data.</text>
</comment>
<evidence type="ECO:0000313" key="2">
    <source>
        <dbReference type="Proteomes" id="UP001153332"/>
    </source>
</evidence>
<organism evidence="1 2">
    <name type="scientific">Lasiodiplodia mahajangana</name>
    <dbReference type="NCBI Taxonomy" id="1108764"/>
    <lineage>
        <taxon>Eukaryota</taxon>
        <taxon>Fungi</taxon>
        <taxon>Dikarya</taxon>
        <taxon>Ascomycota</taxon>
        <taxon>Pezizomycotina</taxon>
        <taxon>Dothideomycetes</taxon>
        <taxon>Dothideomycetes incertae sedis</taxon>
        <taxon>Botryosphaeriales</taxon>
        <taxon>Botryosphaeriaceae</taxon>
        <taxon>Lasiodiplodia</taxon>
    </lineage>
</organism>
<gene>
    <name evidence="1" type="ORF">O1611_g5217</name>
</gene>
<keyword evidence="2" id="KW-1185">Reference proteome</keyword>
<accession>A0ACC2JLS5</accession>
<evidence type="ECO:0000313" key="1">
    <source>
        <dbReference type="EMBL" id="KAJ8128415.1"/>
    </source>
</evidence>
<protein>
    <submittedName>
        <fullName evidence="1">Uncharacterized protein</fullName>
    </submittedName>
</protein>
<dbReference type="Proteomes" id="UP001153332">
    <property type="component" value="Unassembled WGS sequence"/>
</dbReference>
<name>A0ACC2JLS5_9PEZI</name>
<sequence length="996" mass="112139">MSENTGVSIKADPACDSQTSTTSDDGTKFAWTHCAETDAQLRLSIKEHSLKIGFDYCEKLINTLEEAFSNIAKHSKNSAEAIWPQNSRDAWISECRDIINHHKDFKVLVGVAGATGSGKTSALNALLGFQELLPTNNEEAATAVHCKVAFNDDRRPEYAFRCHVTFQSKESMTTRLERFFDDLENRNAHEESHDGSAEDEEALRSLESLLRPTREMISIVFGLQRDQVEKMSVEEVLKSNPEAVNLLGTVKEFHTGNVGDISQIIKPYMDSTVADHSTSGSSFAAWPLIEKVELFVKSDILQNGVALVDLPGLGDAVESRALVAEKSFDQLTATMIVAQATRAADNSTAVNLMSEYQEIAMMMDGKFHKKTFCVCLSQIDQIDRKAALRKPDAKANADLQGWLEEEDTQKRTIKTKFQKKKDAKRAIKKLRTLVKKHRKPLGKAGLGQDEVAAAKAALQQLKMDKRARKIVVAKISKEISKSKRRLIELDGLITFICIQERNQYLQHRISLDFRKRQARLVSKADKRQSAYDGRVTVCPTSAKAFWTCKSPIKRITGFPSEVYTGIPSLAGWIRSATVPKREEHADYLLNRLRAQFNILQLWSKDKCKLSDTPITKSSFEEDVLDDALSKMEKGLTAYWPLLAAEVHKKNPLAEQKEKLTQCPELCAKAVRGWAYKKPDDIASDAKVHWTTYQANLSRSGGKFVSKAKAATQEYNWMEDISNILFNTIVKNWDQSLNYDIPALSEDASREIDKIWDEFIMNLNANVQNTEPRLLPELANEKPSLDIIKTNTKNKLRRALRDISQRTFQDALGIKGSGAHTARQKLLLSFAAEKSRKMFTTAFNKLHKEVEKIFNALQNDLHSISDSSIQDIRRYISMLLDKVLEPEDLALKMEAVAEERAHLQQSVQAMIRDWINEWEHPTLSGQATGTIADQEIPLEYRHAQTELEQLEDDDIEANSDSDSDSDSETEFGTDGEDVENENLPSADGDEDRMVVED</sequence>